<reference evidence="2" key="1">
    <citation type="submission" date="2021-11" db="EMBL/GenBank/DDBJ databases">
        <title>Vibrio ZSDE26 sp. nov. and Vibrio ZSDZ34 sp. nov., isolated from coastal seawater in Qingdao.</title>
        <authorList>
            <person name="Zhang P."/>
        </authorList>
    </citation>
    <scope>NUCLEOTIDE SEQUENCE</scope>
    <source>
        <strain evidence="2">ZSDE26</strain>
    </source>
</reference>
<dbReference type="InterPro" id="IPR001633">
    <property type="entry name" value="EAL_dom"/>
</dbReference>
<protein>
    <submittedName>
        <fullName evidence="2">Bifunctional diguanylate cyclase/phosphodiesterase</fullName>
    </submittedName>
</protein>
<dbReference type="InterPro" id="IPR043128">
    <property type="entry name" value="Rev_trsase/Diguanyl_cyclase"/>
</dbReference>
<comment type="caution">
    <text evidence="2">The sequence shown here is derived from an EMBL/GenBank/DDBJ whole genome shotgun (WGS) entry which is preliminary data.</text>
</comment>
<dbReference type="InterPro" id="IPR050706">
    <property type="entry name" value="Cyclic-di-GMP_PDE-like"/>
</dbReference>
<dbReference type="PANTHER" id="PTHR33121">
    <property type="entry name" value="CYCLIC DI-GMP PHOSPHODIESTERASE PDEF"/>
    <property type="match status" value="1"/>
</dbReference>
<organism evidence="2 3">
    <name type="scientific">Vibrio amylolyticus</name>
    <dbReference type="NCBI Taxonomy" id="2847292"/>
    <lineage>
        <taxon>Bacteria</taxon>
        <taxon>Pseudomonadati</taxon>
        <taxon>Pseudomonadota</taxon>
        <taxon>Gammaproteobacteria</taxon>
        <taxon>Vibrionales</taxon>
        <taxon>Vibrionaceae</taxon>
        <taxon>Vibrio</taxon>
    </lineage>
</organism>
<keyword evidence="3" id="KW-1185">Reference proteome</keyword>
<proteinExistence type="predicted"/>
<dbReference type="SUPFAM" id="SSF141868">
    <property type="entry name" value="EAL domain-like"/>
    <property type="match status" value="1"/>
</dbReference>
<dbReference type="RefSeq" id="WP_248006994.1">
    <property type="nucleotide sequence ID" value="NZ_JAJHVV010000001.1"/>
</dbReference>
<dbReference type="SUPFAM" id="SSF55073">
    <property type="entry name" value="Nucleotide cyclase"/>
    <property type="match status" value="1"/>
</dbReference>
<dbReference type="PANTHER" id="PTHR33121:SF70">
    <property type="entry name" value="SIGNALING PROTEIN YKOW"/>
    <property type="match status" value="1"/>
</dbReference>
<dbReference type="Gene3D" id="3.30.70.270">
    <property type="match status" value="1"/>
</dbReference>
<name>A0A9X2BGH2_9VIBR</name>
<dbReference type="Proteomes" id="UP001139559">
    <property type="component" value="Unassembled WGS sequence"/>
</dbReference>
<dbReference type="PROSITE" id="PS50883">
    <property type="entry name" value="EAL"/>
    <property type="match status" value="1"/>
</dbReference>
<gene>
    <name evidence="2" type="ORF">KP803_01150</name>
</gene>
<dbReference type="CDD" id="cd01948">
    <property type="entry name" value="EAL"/>
    <property type="match status" value="1"/>
</dbReference>
<evidence type="ECO:0000313" key="2">
    <source>
        <dbReference type="EMBL" id="MCK6261875.1"/>
    </source>
</evidence>
<sequence>MSRLSEQLLALNIAFIVTDKNLLVEALSTEAEKLFRVEVGKHLFCGDIGFVDDQYHSIDLRSLLEGMISSQKEGDLEVGISYPDKNVEWVKISVLHQQGQCVLHAVDQSELITTRRLNRQLSMLDPHTGLLYREAFLAKIESDYGLGLVCCVRICNYQRINEIWGTAVANLVFMEILARVSNEIEGAICSKHSTDSFNIFIPPETPFDVESFYSVLNAPFHFNGRHFFSNVALGYYQEKEGDSHAQSLNKAEMAILDVLSERVRLAEFQEDLARQIEHQNNLETEFRAAVAQDDLGDSFYVVFQPVHETNSQNVIGAECLIRWTLNGKMVSPVEFIPIAEKIGDIGVLTQFNIRKLQELIIELKKKGVDSDALLFALNISVVEILDVDFVDKLLVAINSAQLNPRNIKLELTESALIDNFNYVNQVLEQLQMLGFKVSIDDFGTGFSSLSYLCRLSFDEIKIDRAFVTHVVDDIKLQTVFNSIASLATNMDKPVVAEGVETLEQLNYAKKKNVQYIQGYYFSKPLDSDDFIAYVVDKTADGGNNG</sequence>
<dbReference type="Pfam" id="PF00563">
    <property type="entry name" value="EAL"/>
    <property type="match status" value="1"/>
</dbReference>
<dbReference type="InterPro" id="IPR035919">
    <property type="entry name" value="EAL_sf"/>
</dbReference>
<evidence type="ECO:0000259" key="1">
    <source>
        <dbReference type="PROSITE" id="PS50883"/>
    </source>
</evidence>
<feature type="domain" description="EAL" evidence="1">
    <location>
        <begin position="279"/>
        <end position="538"/>
    </location>
</feature>
<dbReference type="EMBL" id="JAJHVV010000001">
    <property type="protein sequence ID" value="MCK6261875.1"/>
    <property type="molecule type" value="Genomic_DNA"/>
</dbReference>
<dbReference type="GO" id="GO:0071111">
    <property type="term" value="F:cyclic-guanylate-specific phosphodiesterase activity"/>
    <property type="evidence" value="ECO:0007669"/>
    <property type="project" value="InterPro"/>
</dbReference>
<dbReference type="AlphaFoldDB" id="A0A9X2BGH2"/>
<dbReference type="InterPro" id="IPR029787">
    <property type="entry name" value="Nucleotide_cyclase"/>
</dbReference>
<dbReference type="SMART" id="SM00052">
    <property type="entry name" value="EAL"/>
    <property type="match status" value="1"/>
</dbReference>
<accession>A0A9X2BGH2</accession>
<dbReference type="Gene3D" id="3.20.20.450">
    <property type="entry name" value="EAL domain"/>
    <property type="match status" value="1"/>
</dbReference>
<evidence type="ECO:0000313" key="3">
    <source>
        <dbReference type="Proteomes" id="UP001139559"/>
    </source>
</evidence>